<feature type="region of interest" description="Disordered" evidence="10">
    <location>
        <begin position="617"/>
        <end position="636"/>
    </location>
</feature>
<evidence type="ECO:0000256" key="3">
    <source>
        <dbReference type="ARBA" id="ARBA00022574"/>
    </source>
</evidence>
<keyword evidence="13" id="KW-1185">Reference proteome</keyword>
<dbReference type="GO" id="GO:0005774">
    <property type="term" value="C:vacuolar membrane"/>
    <property type="evidence" value="ECO:0007669"/>
    <property type="project" value="TreeGrafter"/>
</dbReference>
<keyword evidence="3 9" id="KW-0853">WD repeat</keyword>
<name>S9PZT3_SCHOY</name>
<dbReference type="InterPro" id="IPR015943">
    <property type="entry name" value="WD40/YVTN_repeat-like_dom_sf"/>
</dbReference>
<dbReference type="HOGENOM" id="CLU_341047_0_0_1"/>
<dbReference type="GO" id="GO:0061700">
    <property type="term" value="C:GATOR2 complex"/>
    <property type="evidence" value="ECO:0007669"/>
    <property type="project" value="TreeGrafter"/>
</dbReference>
<dbReference type="GO" id="GO:0016239">
    <property type="term" value="P:positive regulation of macroautophagy"/>
    <property type="evidence" value="ECO:0007669"/>
    <property type="project" value="TreeGrafter"/>
</dbReference>
<evidence type="ECO:0000256" key="4">
    <source>
        <dbReference type="ARBA" id="ARBA00022723"/>
    </source>
</evidence>
<dbReference type="PROSITE" id="PS50082">
    <property type="entry name" value="WD_REPEATS_2"/>
    <property type="match status" value="2"/>
</dbReference>
<dbReference type="Proteomes" id="UP000016088">
    <property type="component" value="Unassembled WGS sequence"/>
</dbReference>
<dbReference type="GO" id="GO:1904263">
    <property type="term" value="P:positive regulation of TORC1 signaling"/>
    <property type="evidence" value="ECO:0007669"/>
    <property type="project" value="TreeGrafter"/>
</dbReference>
<reference evidence="12 13" key="1">
    <citation type="journal article" date="2011" name="Science">
        <title>Comparative functional genomics of the fission yeasts.</title>
        <authorList>
            <person name="Rhind N."/>
            <person name="Chen Z."/>
            <person name="Yassour M."/>
            <person name="Thompson D.A."/>
            <person name="Haas B.J."/>
            <person name="Habib N."/>
            <person name="Wapinski I."/>
            <person name="Roy S."/>
            <person name="Lin M.F."/>
            <person name="Heiman D.I."/>
            <person name="Young S.K."/>
            <person name="Furuya K."/>
            <person name="Guo Y."/>
            <person name="Pidoux A."/>
            <person name="Chen H.M."/>
            <person name="Robbertse B."/>
            <person name="Goldberg J.M."/>
            <person name="Aoki K."/>
            <person name="Bayne E.H."/>
            <person name="Berlin A.M."/>
            <person name="Desjardins C.A."/>
            <person name="Dobbs E."/>
            <person name="Dukaj L."/>
            <person name="Fan L."/>
            <person name="FitzGerald M.G."/>
            <person name="French C."/>
            <person name="Gujja S."/>
            <person name="Hansen K."/>
            <person name="Keifenheim D."/>
            <person name="Levin J.Z."/>
            <person name="Mosher R.A."/>
            <person name="Mueller C.A."/>
            <person name="Pfiffner J."/>
            <person name="Priest M."/>
            <person name="Russ C."/>
            <person name="Smialowska A."/>
            <person name="Swoboda P."/>
            <person name="Sykes S.M."/>
            <person name="Vaughn M."/>
            <person name="Vengrova S."/>
            <person name="Yoder R."/>
            <person name="Zeng Q."/>
            <person name="Allshire R."/>
            <person name="Baulcombe D."/>
            <person name="Birren B.W."/>
            <person name="Brown W."/>
            <person name="Ekwall K."/>
            <person name="Kellis M."/>
            <person name="Leatherwood J."/>
            <person name="Levin H."/>
            <person name="Margalit H."/>
            <person name="Martienssen R."/>
            <person name="Nieduszynski C.A."/>
            <person name="Spatafora J.W."/>
            <person name="Friedman N."/>
            <person name="Dalgaard J.Z."/>
            <person name="Baumann P."/>
            <person name="Niki H."/>
            <person name="Regev A."/>
            <person name="Nusbaum C."/>
        </authorList>
    </citation>
    <scope>NUCLEOTIDE SEQUENCE [LARGE SCALE GENOMIC DNA]</scope>
    <source>
        <strain evidence="13">yFS286</strain>
    </source>
</reference>
<evidence type="ECO:0000256" key="10">
    <source>
        <dbReference type="SAM" id="MobiDB-lite"/>
    </source>
</evidence>
<proteinExistence type="inferred from homology"/>
<dbReference type="EMBL" id="KE503207">
    <property type="protein sequence ID" value="EPX72973.1"/>
    <property type="molecule type" value="Genomic_DNA"/>
</dbReference>
<dbReference type="Gene3D" id="2.130.10.10">
    <property type="entry name" value="YVTN repeat-like/Quinoprotein amine dehydrogenase"/>
    <property type="match status" value="2"/>
</dbReference>
<comment type="similarity">
    <text evidence="1">Belongs to the WD repeat RTC1 family.</text>
</comment>
<evidence type="ECO:0000256" key="6">
    <source>
        <dbReference type="ARBA" id="ARBA00022771"/>
    </source>
</evidence>
<evidence type="ECO:0000313" key="13">
    <source>
        <dbReference type="Proteomes" id="UP000016088"/>
    </source>
</evidence>
<dbReference type="SMART" id="SM00320">
    <property type="entry name" value="WD40"/>
    <property type="match status" value="6"/>
</dbReference>
<dbReference type="OrthoDB" id="60955at2759"/>
<evidence type="ECO:0000313" key="12">
    <source>
        <dbReference type="EMBL" id="EPX72973.1"/>
    </source>
</evidence>
<feature type="repeat" description="WD" evidence="9">
    <location>
        <begin position="218"/>
        <end position="259"/>
    </location>
</feature>
<evidence type="ECO:0000256" key="9">
    <source>
        <dbReference type="PROSITE-ProRule" id="PRU00221"/>
    </source>
</evidence>
<evidence type="ECO:0000256" key="5">
    <source>
        <dbReference type="ARBA" id="ARBA00022737"/>
    </source>
</evidence>
<feature type="repeat" description="WD" evidence="9">
    <location>
        <begin position="131"/>
        <end position="173"/>
    </location>
</feature>
<dbReference type="InterPro" id="IPR001841">
    <property type="entry name" value="Znf_RING"/>
</dbReference>
<dbReference type="Pfam" id="PF17120">
    <property type="entry name" value="zf-RING_16"/>
    <property type="match status" value="1"/>
</dbReference>
<dbReference type="SUPFAM" id="SSF50978">
    <property type="entry name" value="WD40 repeat-like"/>
    <property type="match status" value="1"/>
</dbReference>
<evidence type="ECO:0000256" key="7">
    <source>
        <dbReference type="ARBA" id="ARBA00022833"/>
    </source>
</evidence>
<keyword evidence="7" id="KW-0862">Zinc</keyword>
<protein>
    <recommendedName>
        <fullName evidence="2">Restriction of telomere capping protein 1</fullName>
    </recommendedName>
</protein>
<feature type="domain" description="RING-type" evidence="11">
    <location>
        <begin position="769"/>
        <end position="812"/>
    </location>
</feature>
<dbReference type="InterPro" id="IPR037590">
    <property type="entry name" value="WDR24"/>
</dbReference>
<dbReference type="GO" id="GO:0008270">
    <property type="term" value="F:zinc ion binding"/>
    <property type="evidence" value="ECO:0007669"/>
    <property type="project" value="UniProtKB-KW"/>
</dbReference>
<dbReference type="InterPro" id="IPR049566">
    <property type="entry name" value="WDR59_RTC1-like_RING_Znf"/>
</dbReference>
<dbReference type="OMA" id="CNDVKWG"/>
<sequence length="821" mass="90694">MSKSSFSSKPAITYSKVAATYSSRTQKPLFDYQDWALQTQGSVNSLSTSPDFTKFAIAGRELLEILALNPNPTRAPIRIKNFSSGNIHEKNISCNDVKWGNTFSENYLFTCSPLGDLNVWDIDSSQIISKFTEHSRAIHSIDVSKFHSSYILTASQDGLTKLWDFREPHSSQNFRGNSEAARDVAFSPSGINEFVVAYDNGTVQKWDLRYSKSPSLKLSAHNGVALCIDYTPNGSLLASCGRDKSIRIWDINNNQRKAVSTINTIAPVNLVRWEPSEDNNATRRLASSSLLGDDTINLWDVPRPYVPHRSLTHHENNVTALQWISPNVLLSSSRDGVLSQSRPNDAISYIDLMPSSAVSWSTNGWIAISSNNKKTADSRPQVHRTPSRESNISSLRTALHAKQELNLSKQNSNNLPESFSLKDNIQLSTTSLFPDICHNFVELAKSYQLAGEISTACRQNAKLASHFGAYEAQAMWDFLFFSSLSPSHKEQFLLMDDYECSFLEGSSQSGSQKNTSENSKQSSIKSDALSDDYFESLLSSSSLSSSILSVDYEDNLDKAVSKSLNQKTEHGASMDSRKDGVPSFQGGRNSISSLHFGSIASNVSAHSQYDVPNSMRQDSITSASNKSRDPTASVGSLSRRTSYFNNQISFGAEEPPPTELIDVVTSSILQCIDETDVQTGASIYLLFSSLPINIPHPQLDDLIDSYVGLLRRMGLFCEASYVVKHSSQVVKYKYSANRDLSFGYRSSSTPLTKNISLDHVNVYSKLERCCFCELPLNGIVTSCYGCGHLGHESCLRDWFFHDTAEEGQLCPVPGCGVTCLG</sequence>
<dbReference type="PANTHER" id="PTHR46200:SF1">
    <property type="entry name" value="GATOR COMPLEX PROTEIN WDR24"/>
    <property type="match status" value="1"/>
</dbReference>
<dbReference type="VEuPathDB" id="FungiDB:SOCG_00731"/>
<dbReference type="PROSITE" id="PS50089">
    <property type="entry name" value="ZF_RING_2"/>
    <property type="match status" value="1"/>
</dbReference>
<dbReference type="InterPro" id="IPR001680">
    <property type="entry name" value="WD40_rpt"/>
</dbReference>
<evidence type="ECO:0000259" key="11">
    <source>
        <dbReference type="PROSITE" id="PS50089"/>
    </source>
</evidence>
<organism evidence="12 13">
    <name type="scientific">Schizosaccharomyces octosporus (strain yFS286)</name>
    <name type="common">Fission yeast</name>
    <name type="synonym">Octosporomyces octosporus</name>
    <dbReference type="NCBI Taxonomy" id="483514"/>
    <lineage>
        <taxon>Eukaryota</taxon>
        <taxon>Fungi</taxon>
        <taxon>Dikarya</taxon>
        <taxon>Ascomycota</taxon>
        <taxon>Taphrinomycotina</taxon>
        <taxon>Schizosaccharomycetes</taxon>
        <taxon>Schizosaccharomycetales</taxon>
        <taxon>Schizosaccharomycetaceae</taxon>
        <taxon>Schizosaccharomyces</taxon>
    </lineage>
</organism>
<evidence type="ECO:0000256" key="8">
    <source>
        <dbReference type="PROSITE-ProRule" id="PRU00175"/>
    </source>
</evidence>
<evidence type="ECO:0000256" key="2">
    <source>
        <dbReference type="ARBA" id="ARBA00015098"/>
    </source>
</evidence>
<evidence type="ECO:0000256" key="1">
    <source>
        <dbReference type="ARBA" id="ARBA00008863"/>
    </source>
</evidence>
<gene>
    <name evidence="12" type="ORF">SOCG_00731</name>
</gene>
<dbReference type="InterPro" id="IPR019775">
    <property type="entry name" value="WD40_repeat_CS"/>
</dbReference>
<dbReference type="InterPro" id="IPR036322">
    <property type="entry name" value="WD40_repeat_dom_sf"/>
</dbReference>
<feature type="compositionally biased region" description="Basic and acidic residues" evidence="10">
    <location>
        <begin position="567"/>
        <end position="580"/>
    </location>
</feature>
<dbReference type="GeneID" id="25029715"/>
<accession>S9PZT3</accession>
<dbReference type="AlphaFoldDB" id="S9PZT3"/>
<keyword evidence="6 8" id="KW-0863">Zinc-finger</keyword>
<dbReference type="RefSeq" id="XP_013018605.1">
    <property type="nucleotide sequence ID" value="XM_013163151.1"/>
</dbReference>
<dbReference type="PROSITE" id="PS00678">
    <property type="entry name" value="WD_REPEATS_1"/>
    <property type="match status" value="2"/>
</dbReference>
<dbReference type="GO" id="GO:0005829">
    <property type="term" value="C:cytosol"/>
    <property type="evidence" value="ECO:0007669"/>
    <property type="project" value="TreeGrafter"/>
</dbReference>
<dbReference type="Pfam" id="PF00400">
    <property type="entry name" value="WD40"/>
    <property type="match status" value="2"/>
</dbReference>
<keyword evidence="4" id="KW-0479">Metal-binding</keyword>
<dbReference type="eggNOG" id="KOG0269">
    <property type="taxonomic scope" value="Eukaryota"/>
</dbReference>
<dbReference type="PROSITE" id="PS50294">
    <property type="entry name" value="WD_REPEATS_REGION"/>
    <property type="match status" value="2"/>
</dbReference>
<feature type="region of interest" description="Disordered" evidence="10">
    <location>
        <begin position="372"/>
        <end position="393"/>
    </location>
</feature>
<feature type="region of interest" description="Disordered" evidence="10">
    <location>
        <begin position="562"/>
        <end position="584"/>
    </location>
</feature>
<keyword evidence="5" id="KW-0677">Repeat</keyword>
<dbReference type="PANTHER" id="PTHR46200">
    <property type="entry name" value="GATOR COMPLEX PROTEIN WDR24"/>
    <property type="match status" value="1"/>
</dbReference>